<protein>
    <submittedName>
        <fullName evidence="1">Uncharacterized protein</fullName>
    </submittedName>
</protein>
<evidence type="ECO:0000313" key="1">
    <source>
        <dbReference type="EMBL" id="PER55618.1"/>
    </source>
</evidence>
<comment type="caution">
    <text evidence="1">The sequence shown here is derived from an EMBL/GenBank/DDBJ whole genome shotgun (WGS) entry which is preliminary data.</text>
</comment>
<gene>
    <name evidence="1" type="ORF">CN495_07640</name>
</gene>
<reference evidence="1 2" key="1">
    <citation type="submission" date="2017-09" db="EMBL/GenBank/DDBJ databases">
        <title>Large-scale bioinformatics analysis of Bacillus genomes uncovers conserved roles of natural products in bacterial physiology.</title>
        <authorList>
            <consortium name="Agbiome Team Llc"/>
            <person name="Bleich R.M."/>
            <person name="Kirk G.J."/>
            <person name="Santa Maria K.C."/>
            <person name="Allen S.E."/>
            <person name="Farag S."/>
            <person name="Shank E.A."/>
            <person name="Bowers A."/>
        </authorList>
    </citation>
    <scope>NUCLEOTIDE SEQUENCE [LARGE SCALE GENOMIC DNA]</scope>
    <source>
        <strain evidence="1 2">AFS005140</strain>
    </source>
</reference>
<evidence type="ECO:0000313" key="2">
    <source>
        <dbReference type="Proteomes" id="UP000219897"/>
    </source>
</evidence>
<proteinExistence type="predicted"/>
<dbReference type="Proteomes" id="UP000219897">
    <property type="component" value="Unassembled WGS sequence"/>
</dbReference>
<dbReference type="AlphaFoldDB" id="A0ABD6SFB3"/>
<dbReference type="RefSeq" id="WP_098316965.1">
    <property type="nucleotide sequence ID" value="NZ_NTYF01000023.1"/>
</dbReference>
<sequence>MVQVTVHIVKKEQLSDEVYYVSGIISVGGMSIPVKLCVNQYDYGITEGTTTFKFPYECLVKGEEEDGEVLLDDTFGNQFTVPRGQIVRMWLRTRDIPYAQAVFASNYEDSLFLEDERNRIFRDPFGVRHVYVE</sequence>
<dbReference type="EMBL" id="NTYF01000023">
    <property type="protein sequence ID" value="PER55618.1"/>
    <property type="molecule type" value="Genomic_DNA"/>
</dbReference>
<organism evidence="1 2">
    <name type="scientific">Bacillus thuringiensis</name>
    <dbReference type="NCBI Taxonomy" id="1428"/>
    <lineage>
        <taxon>Bacteria</taxon>
        <taxon>Bacillati</taxon>
        <taxon>Bacillota</taxon>
        <taxon>Bacilli</taxon>
        <taxon>Bacillales</taxon>
        <taxon>Bacillaceae</taxon>
        <taxon>Bacillus</taxon>
        <taxon>Bacillus cereus group</taxon>
    </lineage>
</organism>
<name>A0ABD6SFB3_BACTU</name>
<accession>A0ABD6SFB3</accession>